<proteinExistence type="inferred from homology"/>
<feature type="compositionally biased region" description="Basic and acidic residues" evidence="2">
    <location>
        <begin position="240"/>
        <end position="271"/>
    </location>
</feature>
<dbReference type="PANTHER" id="PTHR13082:SF0">
    <property type="entry name" value="HISTONE DEACETYLASE COMPLEX SUBUNIT SAP18"/>
    <property type="match status" value="1"/>
</dbReference>
<accession>A0AA38R3W6</accession>
<organism evidence="3 4">
    <name type="scientific">Coniochaeta hoffmannii</name>
    <dbReference type="NCBI Taxonomy" id="91930"/>
    <lineage>
        <taxon>Eukaryota</taxon>
        <taxon>Fungi</taxon>
        <taxon>Dikarya</taxon>
        <taxon>Ascomycota</taxon>
        <taxon>Pezizomycotina</taxon>
        <taxon>Sordariomycetes</taxon>
        <taxon>Sordariomycetidae</taxon>
        <taxon>Coniochaetales</taxon>
        <taxon>Coniochaetaceae</taxon>
        <taxon>Coniochaeta</taxon>
    </lineage>
</organism>
<dbReference type="InterPro" id="IPR010516">
    <property type="entry name" value="SAP18"/>
</dbReference>
<comment type="caution">
    <text evidence="3">The sequence shown here is derived from an EMBL/GenBank/DDBJ whole genome shotgun (WGS) entry which is preliminary data.</text>
</comment>
<dbReference type="EMBL" id="JANBVN010000220">
    <property type="protein sequence ID" value="KAJ9132319.1"/>
    <property type="molecule type" value="Genomic_DNA"/>
</dbReference>
<name>A0AA38R3W6_9PEZI</name>
<protein>
    <recommendedName>
        <fullName evidence="5">Sin3 associated polypeptide p18-domain-containing protein</fullName>
    </recommendedName>
</protein>
<dbReference type="PANTHER" id="PTHR13082">
    <property type="entry name" value="SAP18"/>
    <property type="match status" value="1"/>
</dbReference>
<evidence type="ECO:0000313" key="4">
    <source>
        <dbReference type="Proteomes" id="UP001174691"/>
    </source>
</evidence>
<dbReference type="GO" id="GO:0005634">
    <property type="term" value="C:nucleus"/>
    <property type="evidence" value="ECO:0007669"/>
    <property type="project" value="TreeGrafter"/>
</dbReference>
<dbReference type="Pfam" id="PF06487">
    <property type="entry name" value="SAP18"/>
    <property type="match status" value="1"/>
</dbReference>
<dbReference type="AlphaFoldDB" id="A0AA38R3W6"/>
<evidence type="ECO:0000256" key="2">
    <source>
        <dbReference type="SAM" id="MobiDB-lite"/>
    </source>
</evidence>
<feature type="region of interest" description="Disordered" evidence="2">
    <location>
        <begin position="116"/>
        <end position="142"/>
    </location>
</feature>
<dbReference type="Proteomes" id="UP001174691">
    <property type="component" value="Unassembled WGS sequence"/>
</dbReference>
<reference evidence="3" key="1">
    <citation type="submission" date="2022-07" db="EMBL/GenBank/DDBJ databases">
        <title>Fungi with potential for degradation of polypropylene.</title>
        <authorList>
            <person name="Gostincar C."/>
        </authorList>
    </citation>
    <scope>NUCLEOTIDE SEQUENCE</scope>
    <source>
        <strain evidence="3">EXF-13287</strain>
    </source>
</reference>
<comment type="similarity">
    <text evidence="1">Belongs to the SAP18 family.</text>
</comment>
<feature type="region of interest" description="Disordered" evidence="2">
    <location>
        <begin position="202"/>
        <end position="284"/>
    </location>
</feature>
<evidence type="ECO:0000256" key="1">
    <source>
        <dbReference type="ARBA" id="ARBA00009143"/>
    </source>
</evidence>
<dbReference type="InterPro" id="IPR042534">
    <property type="entry name" value="SAP18_sf"/>
</dbReference>
<gene>
    <name evidence="3" type="ORF">NKR19_g9347</name>
</gene>
<evidence type="ECO:0008006" key="5">
    <source>
        <dbReference type="Google" id="ProtNLM"/>
    </source>
</evidence>
<sequence>MDSPDSTDLESTKTPFLLKLFYRTGSFHRPDEFASGSLPPHLQIHTHMTTTLLELAHHIASLQPSALPSPAIGTRLSFRLIYPDTASAYSSRGLPPDQAPPPRYLSKDLGSLVLGEGGPGIELPGDDEDEDNTTSAVGGDNAAVGISRPREVLSAAGKTLADAKFVVGDYLSVAVLPPDEGTGAVVPAAAAAAGVVGETGRMGRRPTLGSALGGVPPQGRRVNGFPVGQPGRGRGTGWRGGREWDGGQGRGRDRDGHSFPEGEWRRGERLPDGPPRGGRRGSRW</sequence>
<evidence type="ECO:0000313" key="3">
    <source>
        <dbReference type="EMBL" id="KAJ9132319.1"/>
    </source>
</evidence>
<keyword evidence="4" id="KW-1185">Reference proteome</keyword>
<feature type="compositionally biased region" description="Gly residues" evidence="2">
    <location>
        <begin position="230"/>
        <end position="239"/>
    </location>
</feature>
<dbReference type="Gene3D" id="3.10.20.550">
    <property type="entry name" value="ASAP complex, SAP18 subunit"/>
    <property type="match status" value="1"/>
</dbReference>